<dbReference type="PANTHER" id="PTHR13906:SF4">
    <property type="entry name" value="LYSOPHOSPHOLIPID ACYLTRANSFERASE 6"/>
    <property type="match status" value="1"/>
</dbReference>
<dbReference type="PANTHER" id="PTHR13906">
    <property type="entry name" value="PORCUPINE"/>
    <property type="match status" value="1"/>
</dbReference>
<dbReference type="EMBL" id="JADGJH010001420">
    <property type="protein sequence ID" value="KAJ3113792.1"/>
    <property type="molecule type" value="Genomic_DNA"/>
</dbReference>
<gene>
    <name evidence="8" type="primary">ALE1_1</name>
    <name evidence="8" type="ORF">HK100_001882</name>
</gene>
<keyword evidence="5 7" id="KW-0472">Membrane</keyword>
<evidence type="ECO:0000256" key="3">
    <source>
        <dbReference type="ARBA" id="ARBA00022692"/>
    </source>
</evidence>
<sequence length="410" mass="46495">MPWLLFFYAMTHFCTRLFIVQILTTNAKKFDATTPMMVLVIKLTSFAWNVYDGSKPDKDVLPELRSKSIKKFPDILEFFGFVFFFASFLVGPAFDFNDYREYSNCVGVFSVQKTTDGKSAKRQSRVVPTLRAFLGGVFWMGIFIKFSKQFSYDFCATTEFATEWPYWKRFSFLQAAGIIARSKFYTAWLLSEGACNLVGIGYSGIDPTTGEESWARARNVSILGFELAENPKVMIDAWNIRTGAWLKNCIYLRMVKAGEKPGALVTIATFLVSALWHGFHLGYYLTFTVGALYSMVGRTLRRVVRPIFVAPSKFARYKPIYNFLGWFTTWTCINFIAAPFALWSLEKSLSAWSAVGWYALVEIFGVYLVMDIFGGAKVVKKFGLSVGAEFGLSRSISDETTIKLKGKKAR</sequence>
<feature type="transmembrane region" description="Helical" evidence="7">
    <location>
        <begin position="126"/>
        <end position="144"/>
    </location>
</feature>
<feature type="transmembrane region" description="Helical" evidence="7">
    <location>
        <begin position="6"/>
        <end position="27"/>
    </location>
</feature>
<feature type="transmembrane region" description="Helical" evidence="7">
    <location>
        <begin position="349"/>
        <end position="370"/>
    </location>
</feature>
<accession>A0AAD5SZ97</accession>
<dbReference type="InterPro" id="IPR004299">
    <property type="entry name" value="MBOAT_fam"/>
</dbReference>
<feature type="transmembrane region" description="Helical" evidence="7">
    <location>
        <begin position="261"/>
        <end position="277"/>
    </location>
</feature>
<dbReference type="GO" id="GO:0016020">
    <property type="term" value="C:membrane"/>
    <property type="evidence" value="ECO:0007669"/>
    <property type="project" value="UniProtKB-SubCell"/>
</dbReference>
<keyword evidence="2" id="KW-0808">Transferase</keyword>
<reference evidence="8" key="1">
    <citation type="submission" date="2020-05" db="EMBL/GenBank/DDBJ databases">
        <title>Phylogenomic resolution of chytrid fungi.</title>
        <authorList>
            <person name="Stajich J.E."/>
            <person name="Amses K."/>
            <person name="Simmons R."/>
            <person name="Seto K."/>
            <person name="Myers J."/>
            <person name="Bonds A."/>
            <person name="Quandt C.A."/>
            <person name="Barry K."/>
            <person name="Liu P."/>
            <person name="Grigoriev I."/>
            <person name="Longcore J.E."/>
            <person name="James T.Y."/>
        </authorList>
    </citation>
    <scope>NUCLEOTIDE SEQUENCE</scope>
    <source>
        <strain evidence="8">JEL0513</strain>
    </source>
</reference>
<evidence type="ECO:0000256" key="7">
    <source>
        <dbReference type="SAM" id="Phobius"/>
    </source>
</evidence>
<evidence type="ECO:0000313" key="9">
    <source>
        <dbReference type="Proteomes" id="UP001211907"/>
    </source>
</evidence>
<evidence type="ECO:0000313" key="8">
    <source>
        <dbReference type="EMBL" id="KAJ3113792.1"/>
    </source>
</evidence>
<feature type="transmembrane region" description="Helical" evidence="7">
    <location>
        <begin position="320"/>
        <end position="343"/>
    </location>
</feature>
<keyword evidence="3 7" id="KW-0812">Transmembrane</keyword>
<evidence type="ECO:0000256" key="5">
    <source>
        <dbReference type="ARBA" id="ARBA00023136"/>
    </source>
</evidence>
<keyword evidence="4 7" id="KW-1133">Transmembrane helix</keyword>
<organism evidence="8 9">
    <name type="scientific">Physocladia obscura</name>
    <dbReference type="NCBI Taxonomy" id="109957"/>
    <lineage>
        <taxon>Eukaryota</taxon>
        <taxon>Fungi</taxon>
        <taxon>Fungi incertae sedis</taxon>
        <taxon>Chytridiomycota</taxon>
        <taxon>Chytridiomycota incertae sedis</taxon>
        <taxon>Chytridiomycetes</taxon>
        <taxon>Chytridiales</taxon>
        <taxon>Chytriomycetaceae</taxon>
        <taxon>Physocladia</taxon>
    </lineage>
</organism>
<dbReference type="GO" id="GO:0030258">
    <property type="term" value="P:lipid modification"/>
    <property type="evidence" value="ECO:0007669"/>
    <property type="project" value="TreeGrafter"/>
</dbReference>
<feature type="transmembrane region" description="Helical" evidence="7">
    <location>
        <begin position="283"/>
        <end position="300"/>
    </location>
</feature>
<evidence type="ECO:0000256" key="6">
    <source>
        <dbReference type="ARBA" id="ARBA00023315"/>
    </source>
</evidence>
<dbReference type="Pfam" id="PF03062">
    <property type="entry name" value="MBOAT"/>
    <property type="match status" value="1"/>
</dbReference>
<keyword evidence="6 8" id="KW-0012">Acyltransferase</keyword>
<dbReference type="GO" id="GO:0003841">
    <property type="term" value="F:1-acylglycerol-3-phosphate O-acyltransferase activity"/>
    <property type="evidence" value="ECO:0007669"/>
    <property type="project" value="TreeGrafter"/>
</dbReference>
<proteinExistence type="predicted"/>
<dbReference type="AlphaFoldDB" id="A0AAD5SZ97"/>
<dbReference type="GO" id="GO:0047184">
    <property type="term" value="F:1-acylglycerophosphocholine O-acyltransferase activity"/>
    <property type="evidence" value="ECO:0007669"/>
    <property type="project" value="TreeGrafter"/>
</dbReference>
<evidence type="ECO:0000256" key="2">
    <source>
        <dbReference type="ARBA" id="ARBA00022679"/>
    </source>
</evidence>
<protein>
    <submittedName>
        <fullName evidence="8">Lysophospholipid acyltransferase</fullName>
    </submittedName>
</protein>
<comment type="subcellular location">
    <subcellularLocation>
        <location evidence="1">Membrane</location>
        <topology evidence="1">Multi-pass membrane protein</topology>
    </subcellularLocation>
</comment>
<comment type="caution">
    <text evidence="8">The sequence shown here is derived from an EMBL/GenBank/DDBJ whole genome shotgun (WGS) entry which is preliminary data.</text>
</comment>
<evidence type="ECO:0000256" key="4">
    <source>
        <dbReference type="ARBA" id="ARBA00022989"/>
    </source>
</evidence>
<evidence type="ECO:0000256" key="1">
    <source>
        <dbReference type="ARBA" id="ARBA00004141"/>
    </source>
</evidence>
<feature type="transmembrane region" description="Helical" evidence="7">
    <location>
        <begin position="75"/>
        <end position="94"/>
    </location>
</feature>
<dbReference type="InterPro" id="IPR049941">
    <property type="entry name" value="LPLAT_7/PORCN-like"/>
</dbReference>
<dbReference type="GO" id="GO:0005783">
    <property type="term" value="C:endoplasmic reticulum"/>
    <property type="evidence" value="ECO:0007669"/>
    <property type="project" value="TreeGrafter"/>
</dbReference>
<keyword evidence="9" id="KW-1185">Reference proteome</keyword>
<name>A0AAD5SZ97_9FUNG</name>
<dbReference type="GO" id="GO:0046474">
    <property type="term" value="P:glycerophospholipid biosynthetic process"/>
    <property type="evidence" value="ECO:0007669"/>
    <property type="project" value="TreeGrafter"/>
</dbReference>
<dbReference type="Proteomes" id="UP001211907">
    <property type="component" value="Unassembled WGS sequence"/>
</dbReference>